<feature type="region of interest" description="Disordered" evidence="1">
    <location>
        <begin position="78"/>
        <end position="105"/>
    </location>
</feature>
<evidence type="ECO:0000313" key="2">
    <source>
        <dbReference type="EMBL" id="KAA1078685.1"/>
    </source>
</evidence>
<dbReference type="AlphaFoldDB" id="A0A5B0MP12"/>
<evidence type="ECO:0000313" key="3">
    <source>
        <dbReference type="Proteomes" id="UP000325313"/>
    </source>
</evidence>
<name>A0A5B0MP12_PUCGR</name>
<evidence type="ECO:0000256" key="1">
    <source>
        <dbReference type="SAM" id="MobiDB-lite"/>
    </source>
</evidence>
<gene>
    <name evidence="2" type="ORF">PGTUg99_014049</name>
</gene>
<dbReference type="Proteomes" id="UP000325313">
    <property type="component" value="Unassembled WGS sequence"/>
</dbReference>
<dbReference type="EMBL" id="VDEP01000448">
    <property type="protein sequence ID" value="KAA1078685.1"/>
    <property type="molecule type" value="Genomic_DNA"/>
</dbReference>
<accession>A0A5B0MP12</accession>
<proteinExistence type="predicted"/>
<feature type="compositionally biased region" description="Basic and acidic residues" evidence="1">
    <location>
        <begin position="80"/>
        <end position="93"/>
    </location>
</feature>
<sequence length="212" mass="23754">MVGEDDVGLVFQERYAIQRGCLELLGSRRLSTSIEEPWISTGHVWREECKESALGWSDVMKGVQLTQALSDRAAACSRAPKKDCGPPRSRIADPRPPFPPLSFSPRRVNHPRNHTMCHHRSGGQVIVIHAQLEFQRAVLLDIICLARSTEPVRFFPSLPTLRPPFQTVPPLRAKFSILNTAVFFRAMRSPTASFTNFSVGQMLSSSLPIYSQ</sequence>
<protein>
    <submittedName>
        <fullName evidence="2">Uncharacterized protein</fullName>
    </submittedName>
</protein>
<organism evidence="2 3">
    <name type="scientific">Puccinia graminis f. sp. tritici</name>
    <dbReference type="NCBI Taxonomy" id="56615"/>
    <lineage>
        <taxon>Eukaryota</taxon>
        <taxon>Fungi</taxon>
        <taxon>Dikarya</taxon>
        <taxon>Basidiomycota</taxon>
        <taxon>Pucciniomycotina</taxon>
        <taxon>Pucciniomycetes</taxon>
        <taxon>Pucciniales</taxon>
        <taxon>Pucciniaceae</taxon>
        <taxon>Puccinia</taxon>
    </lineage>
</organism>
<reference evidence="2 3" key="1">
    <citation type="submission" date="2019-05" db="EMBL/GenBank/DDBJ databases">
        <title>Emergence of the Ug99 lineage of the wheat stem rust pathogen through somatic hybridization.</title>
        <authorList>
            <person name="Li F."/>
            <person name="Upadhyaya N.M."/>
            <person name="Sperschneider J."/>
            <person name="Matny O."/>
            <person name="Nguyen-Phuc H."/>
            <person name="Mago R."/>
            <person name="Raley C."/>
            <person name="Miller M.E."/>
            <person name="Silverstein K.A.T."/>
            <person name="Henningsen E."/>
            <person name="Hirsch C.D."/>
            <person name="Visser B."/>
            <person name="Pretorius Z.A."/>
            <person name="Steffenson B.J."/>
            <person name="Schwessinger B."/>
            <person name="Dodds P.N."/>
            <person name="Figueroa M."/>
        </authorList>
    </citation>
    <scope>NUCLEOTIDE SEQUENCE [LARGE SCALE GENOMIC DNA]</scope>
    <source>
        <strain evidence="2 3">Ug99</strain>
    </source>
</reference>
<comment type="caution">
    <text evidence="2">The sequence shown here is derived from an EMBL/GenBank/DDBJ whole genome shotgun (WGS) entry which is preliminary data.</text>
</comment>